<dbReference type="EMBL" id="CP119941">
    <property type="protein sequence ID" value="WFD04376.1"/>
    <property type="molecule type" value="Genomic_DNA"/>
</dbReference>
<protein>
    <submittedName>
        <fullName evidence="2">Uncharacterized protein</fullName>
    </submittedName>
</protein>
<proteinExistence type="predicted"/>
<evidence type="ECO:0000256" key="1">
    <source>
        <dbReference type="SAM" id="MobiDB-lite"/>
    </source>
</evidence>
<feature type="compositionally biased region" description="Basic residues" evidence="1">
    <location>
        <begin position="76"/>
        <end position="87"/>
    </location>
</feature>
<feature type="compositionally biased region" description="Basic and acidic residues" evidence="1">
    <location>
        <begin position="1"/>
        <end position="10"/>
    </location>
</feature>
<feature type="region of interest" description="Disordered" evidence="1">
    <location>
        <begin position="325"/>
        <end position="362"/>
    </location>
</feature>
<keyword evidence="3" id="KW-1185">Reference proteome</keyword>
<gene>
    <name evidence="2" type="ORF">MOBT1_003083</name>
</gene>
<feature type="region of interest" description="Disordered" evidence="1">
    <location>
        <begin position="1"/>
        <end position="54"/>
    </location>
</feature>
<dbReference type="Proteomes" id="UP001214603">
    <property type="component" value="Chromosome 8"/>
</dbReference>
<evidence type="ECO:0000313" key="3">
    <source>
        <dbReference type="Proteomes" id="UP001214603"/>
    </source>
</evidence>
<feature type="compositionally biased region" description="Basic and acidic residues" evidence="1">
    <location>
        <begin position="222"/>
        <end position="236"/>
    </location>
</feature>
<reference evidence="2" key="1">
    <citation type="submission" date="2023-03" db="EMBL/GenBank/DDBJ databases">
        <title>Mating type loci evolution in Malassezia.</title>
        <authorList>
            <person name="Coelho M.A."/>
        </authorList>
    </citation>
    <scope>NUCLEOTIDE SEQUENCE</scope>
    <source>
        <strain evidence="2">CBS 7876</strain>
    </source>
</reference>
<name>A0AAF0E2U3_9BASI</name>
<feature type="region of interest" description="Disordered" evidence="1">
    <location>
        <begin position="195"/>
        <end position="263"/>
    </location>
</feature>
<dbReference type="AlphaFoldDB" id="A0AAF0E2U3"/>
<feature type="compositionally biased region" description="Low complexity" evidence="1">
    <location>
        <begin position="426"/>
        <end position="440"/>
    </location>
</feature>
<feature type="compositionally biased region" description="Low complexity" evidence="1">
    <location>
        <begin position="209"/>
        <end position="220"/>
    </location>
</feature>
<accession>A0AAF0E2U3</accession>
<feature type="compositionally biased region" description="Gly residues" evidence="1">
    <location>
        <begin position="328"/>
        <end position="338"/>
    </location>
</feature>
<feature type="region of interest" description="Disordered" evidence="1">
    <location>
        <begin position="76"/>
        <end position="101"/>
    </location>
</feature>
<feature type="compositionally biased region" description="Basic and acidic residues" evidence="1">
    <location>
        <begin position="339"/>
        <end position="356"/>
    </location>
</feature>
<feature type="region of interest" description="Disordered" evidence="1">
    <location>
        <begin position="418"/>
        <end position="458"/>
    </location>
</feature>
<evidence type="ECO:0000313" key="2">
    <source>
        <dbReference type="EMBL" id="WFD04376.1"/>
    </source>
</evidence>
<organism evidence="2 3">
    <name type="scientific">Malassezia obtusa</name>
    <dbReference type="NCBI Taxonomy" id="76774"/>
    <lineage>
        <taxon>Eukaryota</taxon>
        <taxon>Fungi</taxon>
        <taxon>Dikarya</taxon>
        <taxon>Basidiomycota</taxon>
        <taxon>Ustilaginomycotina</taxon>
        <taxon>Malasseziomycetes</taxon>
        <taxon>Malasseziales</taxon>
        <taxon>Malasseziaceae</taxon>
        <taxon>Malassezia</taxon>
    </lineage>
</organism>
<sequence>MTSREERAADTARVPAACASPPSILQNPLKRRSAHVPLTVPAPPRARQAPGTGLLERARWRHIVLPSTSSRRLLPRRWRRTPRRASPRRSSDDDSDEDFEPMDPAELAALNAIINTRRSMATAKALAQRTAPVPGADASKELLRTYSLPATMPGAAAPLPSATVRRASEVTRRIRFAPLPEPADEACADESALLDEEDADPEPSRRLGRSLSTGSLGLRTPTESHRRSMDDEERGRPLRAWRRARNTTPSPSRTAAPRTPEERLRRRELIRASRPGGTGMVTLLNGERIKARMVGDPHHERVVDQDIQDQLWGFAALERARASHEAGAGDGAAQGAGRGADDGAARGEARDVEDGAGRGAARDAAPALLPPLVPAADAAPAAGAPRRTHAADAAEMQRRYEDEVVALGAEVLAHVHRDRKADVRRTPAARPRGRARSGASEPMRRSHSVPGTARERASDEIPEVIRRLRAMELVQSFETKPDPSVSIPLPLRSLPRRPDAVGISVAPLPQLGRRPERPREGRVWASWELSDSESEDEAPAARPLRATARAAEQEVVHGRHLARGGSRPWAGESGAKHAAVRVAAHYDDDDEFWPAPSATRRVFAPRPARYSGLDWGATRMYK</sequence>